<feature type="region of interest" description="Disordered" evidence="1">
    <location>
        <begin position="165"/>
        <end position="234"/>
    </location>
</feature>
<evidence type="ECO:0000313" key="3">
    <source>
        <dbReference type="EMBL" id="CAI9773590.1"/>
    </source>
</evidence>
<feature type="compositionally biased region" description="Low complexity" evidence="1">
    <location>
        <begin position="191"/>
        <end position="200"/>
    </location>
</feature>
<sequence>MEGSNKGFSSSNTPRSPLVPKSSPSGSGENNENDTSQDQMNSKLHNPKKLVAKHFMSPTKSASSKIAFPKKKILAERIENSSFSDTQIQKTPDLEMKNSPLNSSIGHSGQSSSWFIPSKNCAHVSNDNGVVVDSSLKPYDPYTNYLSPRPKYLRYDPNKRRMIFHRKLSESREGKDGKEIHKGVGEEESSADSLDSSVSAQEKEENTEEVDDNIDDDGLVEEEEEEEEEEIEEFEEKGWSLRGVLKFLLILFVCFLSKTYVSSMNSSAPSPIQLSILGFKADHLMIQKQICKAVYLEVYGGGFLEVEEKDSGLEVHNILMVKDDDLGMEDNNTEPVEFESDYEVGKNSELDNVKMVEVYNVEKVKSREAELVEVDSVERVESSEAEMVENDTLYMEVSRKESVKHDSDSEVVKTCEVSKEVPLAVVAESKDIEGGEVEYIAEAKTAPSDDAGGYELVKEVEGSDQLKKPNTFQEDQTPQNTEGAKQPSMELIEPQELPVNLVNEVDEEFDNDGENMKVVSNILVVAGVSTFSIILASLAFVCRSRKGKTTSVEDSLPMLNPFTSIVEEKVARVHPALEEECIEKTTTPEFPAEEEHIRKEIVSSIRPLSLSSSIAEATKEVGSYTHAPTIELLGEFVIKEVGSSHRKIPAIEHEESNASQKRLKSRPVSVPSQPFSHVSTKDSLSYGSFTDDRKSLKKEGGKDGEFKIELTTPVRRSSRLRNRSVVSP</sequence>
<evidence type="ECO:0000313" key="4">
    <source>
        <dbReference type="Proteomes" id="UP000834106"/>
    </source>
</evidence>
<organism evidence="3 4">
    <name type="scientific">Fraxinus pennsylvanica</name>
    <dbReference type="NCBI Taxonomy" id="56036"/>
    <lineage>
        <taxon>Eukaryota</taxon>
        <taxon>Viridiplantae</taxon>
        <taxon>Streptophyta</taxon>
        <taxon>Embryophyta</taxon>
        <taxon>Tracheophyta</taxon>
        <taxon>Spermatophyta</taxon>
        <taxon>Magnoliopsida</taxon>
        <taxon>eudicotyledons</taxon>
        <taxon>Gunneridae</taxon>
        <taxon>Pentapetalae</taxon>
        <taxon>asterids</taxon>
        <taxon>lamiids</taxon>
        <taxon>Lamiales</taxon>
        <taxon>Oleaceae</taxon>
        <taxon>Oleeae</taxon>
        <taxon>Fraxinus</taxon>
    </lineage>
</organism>
<gene>
    <name evidence="3" type="ORF">FPE_LOCUS21020</name>
</gene>
<keyword evidence="4" id="KW-1185">Reference proteome</keyword>
<feature type="compositionally biased region" description="Polar residues" evidence="1">
    <location>
        <begin position="468"/>
        <end position="483"/>
    </location>
</feature>
<dbReference type="PANTHER" id="PTHR34775">
    <property type="entry name" value="TRANSMEMBRANE PROTEIN"/>
    <property type="match status" value="1"/>
</dbReference>
<reference evidence="3" key="1">
    <citation type="submission" date="2023-05" db="EMBL/GenBank/DDBJ databases">
        <authorList>
            <person name="Huff M."/>
        </authorList>
    </citation>
    <scope>NUCLEOTIDE SEQUENCE</scope>
</reference>
<dbReference type="Proteomes" id="UP000834106">
    <property type="component" value="Chromosome 13"/>
</dbReference>
<dbReference type="PANTHER" id="PTHR34775:SF6">
    <property type="entry name" value="TRANSMEMBRANE PROTEIN"/>
    <property type="match status" value="1"/>
</dbReference>
<feature type="compositionally biased region" description="Polar residues" evidence="1">
    <location>
        <begin position="80"/>
        <end position="90"/>
    </location>
</feature>
<feature type="region of interest" description="Disordered" evidence="1">
    <location>
        <begin position="1"/>
        <end position="110"/>
    </location>
</feature>
<dbReference type="EMBL" id="OU503048">
    <property type="protein sequence ID" value="CAI9773590.1"/>
    <property type="molecule type" value="Genomic_DNA"/>
</dbReference>
<feature type="compositionally biased region" description="Polar residues" evidence="1">
    <location>
        <begin position="1"/>
        <end position="15"/>
    </location>
</feature>
<feature type="compositionally biased region" description="Basic and acidic residues" evidence="1">
    <location>
        <begin position="167"/>
        <end position="185"/>
    </location>
</feature>
<dbReference type="AlphaFoldDB" id="A0AAD2E3H3"/>
<feature type="region of interest" description="Disordered" evidence="1">
    <location>
        <begin position="654"/>
        <end position="710"/>
    </location>
</feature>
<evidence type="ECO:0000256" key="2">
    <source>
        <dbReference type="SAM" id="Phobius"/>
    </source>
</evidence>
<feature type="compositionally biased region" description="Basic and acidic residues" evidence="1">
    <location>
        <begin position="690"/>
        <end position="708"/>
    </location>
</feature>
<evidence type="ECO:0000256" key="1">
    <source>
        <dbReference type="SAM" id="MobiDB-lite"/>
    </source>
</evidence>
<keyword evidence="2" id="KW-0472">Membrane</keyword>
<feature type="compositionally biased region" description="Polar residues" evidence="1">
    <location>
        <begin position="34"/>
        <end position="44"/>
    </location>
</feature>
<proteinExistence type="predicted"/>
<feature type="transmembrane region" description="Helical" evidence="2">
    <location>
        <begin position="518"/>
        <end position="541"/>
    </location>
</feature>
<feature type="region of interest" description="Disordered" evidence="1">
    <location>
        <begin position="460"/>
        <end position="486"/>
    </location>
</feature>
<feature type="compositionally biased region" description="Acidic residues" evidence="1">
    <location>
        <begin position="205"/>
        <end position="234"/>
    </location>
</feature>
<accession>A0AAD2E3H3</accession>
<protein>
    <submittedName>
        <fullName evidence="3">Uncharacterized protein</fullName>
    </submittedName>
</protein>
<keyword evidence="2" id="KW-1133">Transmembrane helix</keyword>
<name>A0AAD2E3H3_9LAMI</name>
<keyword evidence="2" id="KW-0812">Transmembrane</keyword>
<feature type="compositionally biased region" description="Polar residues" evidence="1">
    <location>
        <begin position="670"/>
        <end position="688"/>
    </location>
</feature>